<dbReference type="GO" id="GO:0009306">
    <property type="term" value="P:protein secretion"/>
    <property type="evidence" value="ECO:0007669"/>
    <property type="project" value="TreeGrafter"/>
</dbReference>
<feature type="compositionally biased region" description="Pro residues" evidence="3">
    <location>
        <begin position="688"/>
        <end position="703"/>
    </location>
</feature>
<feature type="compositionally biased region" description="Basic and acidic residues" evidence="3">
    <location>
        <begin position="674"/>
        <end position="683"/>
    </location>
</feature>
<evidence type="ECO:0000256" key="3">
    <source>
        <dbReference type="SAM" id="MobiDB-lite"/>
    </source>
</evidence>
<feature type="coiled-coil region" evidence="2">
    <location>
        <begin position="219"/>
        <end position="310"/>
    </location>
</feature>
<feature type="transmembrane region" description="Helical" evidence="4">
    <location>
        <begin position="64"/>
        <end position="84"/>
    </location>
</feature>
<evidence type="ECO:0000256" key="1">
    <source>
        <dbReference type="ARBA" id="ARBA00023054"/>
    </source>
</evidence>
<dbReference type="GO" id="GO:0035459">
    <property type="term" value="P:vesicle cargo loading"/>
    <property type="evidence" value="ECO:0007669"/>
    <property type="project" value="TreeGrafter"/>
</dbReference>
<keyword evidence="4" id="KW-0812">Transmembrane</keyword>
<evidence type="ECO:0000256" key="2">
    <source>
        <dbReference type="SAM" id="Coils"/>
    </source>
</evidence>
<feature type="compositionally biased region" description="Pro residues" evidence="3">
    <location>
        <begin position="636"/>
        <end position="647"/>
    </location>
</feature>
<dbReference type="PANTHER" id="PTHR23158:SF33">
    <property type="entry name" value="TRANSPORT AND GOLGI ORGANIZATION PROTEIN 1"/>
    <property type="match status" value="1"/>
</dbReference>
<evidence type="ECO:0000313" key="6">
    <source>
        <dbReference type="Proteomes" id="UP000502823"/>
    </source>
</evidence>
<sequence>AACKVNYDPSAGIDSDCSDVSGDLPSIQQNTEEEPSVPEEAVTVKFIEEGSLTMDSQHSSYETSVYLIITAATVLLFSLGHYYIEKRRRDGLLVAKINRLEKELLVSSKECLILKDDLQATKEKLLSVESCSTENSEVVVAVNAELEESKAARAELEDQVAALEKELEVATEAGLELNRMLSEFLSAQHGSDTVMKSVQQLQNQLDSQQTTITTMTASLNAKNIENETLQAELTAAKDKIDSLEEDMQKVNENLNDVLSAKLTMEEHFLEKNKSLQSQLHEAEDRMRRDTDQLQREKSTLQEVVNELKDSMLTKESEITVLQDCLRQLKNTNDEEGDDKFQALLDTGHAKAELKCMTIERDALAEKLQDEVDARKLLEDHVQVINEEVTRLRRSYEEAEREKIEAQTRLEVLSNYFKEKETQLQKELGLQEAMCLQKEGDATSTYERIKSLQEEVENYKSQNETLKKEILDQERGLKCQIATLEKKAHENWVAARQAERKLEETKQEASQLRNRLITVEKNVLNTSKTGETGAMNDRIPGDSNGELPTSPVHMGISAFQDSPSSPLHYQHHDGVPISPPLPALIPGQHLPPGPFMGMPPPGLFMPPPPPGAPFMPPPPPPLFPGDRRPPPLGRMSSPPPHHYSPPPLGTRRSFSPYDHSPPPSPPPGRPYRSPPPHDDSPDRFRQHRSPPPSHFNPYPPPPSRQPAHRDDSHGFRPLPPQTHRDGPRDPKGGVLGIRCSMLQVCVAVAKVIQSSFITGPFRERREYFKRFTVLCHVILNYN</sequence>
<name>A0A6L2PK42_COPFO</name>
<evidence type="ECO:0000256" key="4">
    <source>
        <dbReference type="SAM" id="Phobius"/>
    </source>
</evidence>
<comment type="caution">
    <text evidence="5">The sequence shown here is derived from an EMBL/GenBank/DDBJ whole genome shotgun (WGS) entry which is preliminary data.</text>
</comment>
<keyword evidence="4" id="KW-1133">Transmembrane helix</keyword>
<gene>
    <name evidence="5" type="ORF">Cfor_08446</name>
</gene>
<evidence type="ECO:0008006" key="7">
    <source>
        <dbReference type="Google" id="ProtNLM"/>
    </source>
</evidence>
<feature type="compositionally biased region" description="Basic and acidic residues" evidence="3">
    <location>
        <begin position="721"/>
        <end position="730"/>
    </location>
</feature>
<dbReference type="InParanoid" id="A0A6L2PK42"/>
<feature type="non-terminal residue" evidence="5">
    <location>
        <position position="1"/>
    </location>
</feature>
<keyword evidence="1 2" id="KW-0175">Coiled coil</keyword>
<dbReference type="Proteomes" id="UP000502823">
    <property type="component" value="Unassembled WGS sequence"/>
</dbReference>
<dbReference type="GO" id="GO:0006888">
    <property type="term" value="P:endoplasmic reticulum to Golgi vesicle-mediated transport"/>
    <property type="evidence" value="ECO:0007669"/>
    <property type="project" value="TreeGrafter"/>
</dbReference>
<accession>A0A6L2PK42</accession>
<feature type="region of interest" description="Disordered" evidence="3">
    <location>
        <begin position="1"/>
        <end position="39"/>
    </location>
</feature>
<dbReference type="PRINTS" id="PR01217">
    <property type="entry name" value="PRICHEXTENSN"/>
</dbReference>
<dbReference type="GO" id="GO:0005789">
    <property type="term" value="C:endoplasmic reticulum membrane"/>
    <property type="evidence" value="ECO:0007669"/>
    <property type="project" value="TreeGrafter"/>
</dbReference>
<dbReference type="OrthoDB" id="6627676at2759"/>
<feature type="region of interest" description="Disordered" evidence="3">
    <location>
        <begin position="596"/>
        <end position="731"/>
    </location>
</feature>
<dbReference type="PANTHER" id="PTHR23158">
    <property type="entry name" value="MELANOMA INHIBITORY ACTIVITY-RELATED"/>
    <property type="match status" value="1"/>
</dbReference>
<keyword evidence="6" id="KW-1185">Reference proteome</keyword>
<dbReference type="GO" id="GO:0070971">
    <property type="term" value="C:endoplasmic reticulum exit site"/>
    <property type="evidence" value="ECO:0007669"/>
    <property type="project" value="TreeGrafter"/>
</dbReference>
<feature type="coiled-coil region" evidence="2">
    <location>
        <begin position="139"/>
        <end position="173"/>
    </location>
</feature>
<dbReference type="AlphaFoldDB" id="A0A6L2PK42"/>
<feature type="compositionally biased region" description="Pro residues" evidence="3">
    <location>
        <begin position="596"/>
        <end position="622"/>
    </location>
</feature>
<reference evidence="6" key="1">
    <citation type="submission" date="2020-01" db="EMBL/GenBank/DDBJ databases">
        <title>Draft genome sequence of the Termite Coptotermes fromosanus.</title>
        <authorList>
            <person name="Itakura S."/>
            <person name="Yosikawa Y."/>
            <person name="Umezawa K."/>
        </authorList>
    </citation>
    <scope>NUCLEOTIDE SEQUENCE [LARGE SCALE GENOMIC DNA]</scope>
</reference>
<evidence type="ECO:0000313" key="5">
    <source>
        <dbReference type="EMBL" id="GFG30858.1"/>
    </source>
</evidence>
<dbReference type="EMBL" id="BLKM01007509">
    <property type="protein sequence ID" value="GFG30858.1"/>
    <property type="molecule type" value="Genomic_DNA"/>
</dbReference>
<feature type="coiled-coil region" evidence="2">
    <location>
        <begin position="381"/>
        <end position="415"/>
    </location>
</feature>
<keyword evidence="4" id="KW-0472">Membrane</keyword>
<dbReference type="InterPro" id="IPR051500">
    <property type="entry name" value="cTAGE_MIA/OTOR"/>
</dbReference>
<dbReference type="Gene3D" id="1.20.1170.10">
    <property type="match status" value="1"/>
</dbReference>
<feature type="compositionally biased region" description="Pro residues" evidence="3">
    <location>
        <begin position="658"/>
        <end position="673"/>
    </location>
</feature>
<proteinExistence type="predicted"/>
<feature type="coiled-coil region" evidence="2">
    <location>
        <begin position="441"/>
        <end position="521"/>
    </location>
</feature>
<protein>
    <recommendedName>
        <fullName evidence="7">Transport and Golgi organization protein 1</fullName>
    </recommendedName>
</protein>
<organism evidence="5 6">
    <name type="scientific">Coptotermes formosanus</name>
    <name type="common">Formosan subterranean termite</name>
    <dbReference type="NCBI Taxonomy" id="36987"/>
    <lineage>
        <taxon>Eukaryota</taxon>
        <taxon>Metazoa</taxon>
        <taxon>Ecdysozoa</taxon>
        <taxon>Arthropoda</taxon>
        <taxon>Hexapoda</taxon>
        <taxon>Insecta</taxon>
        <taxon>Pterygota</taxon>
        <taxon>Neoptera</taxon>
        <taxon>Polyneoptera</taxon>
        <taxon>Dictyoptera</taxon>
        <taxon>Blattodea</taxon>
        <taxon>Blattoidea</taxon>
        <taxon>Termitoidae</taxon>
        <taxon>Rhinotermitidae</taxon>
        <taxon>Coptotermes</taxon>
    </lineage>
</organism>